<dbReference type="Proteomes" id="UP000184080">
    <property type="component" value="Unassembled WGS sequence"/>
</dbReference>
<dbReference type="InterPro" id="IPR052156">
    <property type="entry name" value="BCAA_Transport_ATP-bd_LivF"/>
</dbReference>
<dbReference type="GO" id="GO:0015658">
    <property type="term" value="F:branched-chain amino acid transmembrane transporter activity"/>
    <property type="evidence" value="ECO:0007669"/>
    <property type="project" value="InterPro"/>
</dbReference>
<evidence type="ECO:0000256" key="5">
    <source>
        <dbReference type="ARBA" id="ARBA00022970"/>
    </source>
</evidence>
<name>A0A1M6IKJ7_9CLOT</name>
<dbReference type="PROSITE" id="PS00211">
    <property type="entry name" value="ABC_TRANSPORTER_1"/>
    <property type="match status" value="1"/>
</dbReference>
<dbReference type="SMART" id="SM00382">
    <property type="entry name" value="AAA"/>
    <property type="match status" value="1"/>
</dbReference>
<dbReference type="EMBL" id="FQZO01000004">
    <property type="protein sequence ID" value="SHJ34939.1"/>
    <property type="molecule type" value="Genomic_DNA"/>
</dbReference>
<keyword evidence="5" id="KW-0029">Amino-acid transport</keyword>
<dbReference type="AlphaFoldDB" id="A0A1M6IKJ7"/>
<keyword evidence="8" id="KW-1185">Reference proteome</keyword>
<dbReference type="SUPFAM" id="SSF52540">
    <property type="entry name" value="P-loop containing nucleoside triphosphate hydrolases"/>
    <property type="match status" value="1"/>
</dbReference>
<comment type="similarity">
    <text evidence="1">Belongs to the ABC transporter superfamily.</text>
</comment>
<dbReference type="GO" id="GO:0016887">
    <property type="term" value="F:ATP hydrolysis activity"/>
    <property type="evidence" value="ECO:0007669"/>
    <property type="project" value="InterPro"/>
</dbReference>
<evidence type="ECO:0000313" key="7">
    <source>
        <dbReference type="EMBL" id="SHJ34939.1"/>
    </source>
</evidence>
<organism evidence="7 8">
    <name type="scientific">Clostridium amylolyticum</name>
    <dbReference type="NCBI Taxonomy" id="1121298"/>
    <lineage>
        <taxon>Bacteria</taxon>
        <taxon>Bacillati</taxon>
        <taxon>Bacillota</taxon>
        <taxon>Clostridia</taxon>
        <taxon>Eubacteriales</taxon>
        <taxon>Clostridiaceae</taxon>
        <taxon>Clostridium</taxon>
    </lineage>
</organism>
<dbReference type="GO" id="GO:0005524">
    <property type="term" value="F:ATP binding"/>
    <property type="evidence" value="ECO:0007669"/>
    <property type="project" value="UniProtKB-KW"/>
</dbReference>
<evidence type="ECO:0000256" key="2">
    <source>
        <dbReference type="ARBA" id="ARBA00022448"/>
    </source>
</evidence>
<keyword evidence="4 7" id="KW-0067">ATP-binding</keyword>
<reference evidence="7 8" key="1">
    <citation type="submission" date="2016-11" db="EMBL/GenBank/DDBJ databases">
        <authorList>
            <person name="Jaros S."/>
            <person name="Januszkiewicz K."/>
            <person name="Wedrychowicz H."/>
        </authorList>
    </citation>
    <scope>NUCLEOTIDE SEQUENCE [LARGE SCALE GENOMIC DNA]</scope>
    <source>
        <strain evidence="7 8">DSM 21864</strain>
    </source>
</reference>
<dbReference type="InterPro" id="IPR027417">
    <property type="entry name" value="P-loop_NTPase"/>
</dbReference>
<evidence type="ECO:0000259" key="6">
    <source>
        <dbReference type="PROSITE" id="PS50893"/>
    </source>
</evidence>
<keyword evidence="3" id="KW-0547">Nucleotide-binding</keyword>
<dbReference type="PANTHER" id="PTHR43820:SF4">
    <property type="entry name" value="HIGH-AFFINITY BRANCHED-CHAIN AMINO ACID TRANSPORT ATP-BINDING PROTEIN LIVF"/>
    <property type="match status" value="1"/>
</dbReference>
<sequence>MLKVSDLHVNYGFIKAVKGIDFHIPEGKIVSILGANGAGKTSTLKALSGIVPISKGSIELEDKKIDGKQAYEIVKQGIIHCPEGRKIFPQFTVEENLKVGSYVLGDNNEVKENFSKVYEYFPRLRERKNQIAGTLSGGEQQMLAIGRGLMASPKLFILDEPSLGLAPIIVKEIFQIIKEINKQGVTVLLVEQNAFQTLKIADYVYVLETGNIVLEGTAEVIRNDESVKKSYLGG</sequence>
<evidence type="ECO:0000313" key="8">
    <source>
        <dbReference type="Proteomes" id="UP000184080"/>
    </source>
</evidence>
<dbReference type="GO" id="GO:0015807">
    <property type="term" value="P:L-amino acid transport"/>
    <property type="evidence" value="ECO:0007669"/>
    <property type="project" value="TreeGrafter"/>
</dbReference>
<gene>
    <name evidence="7" type="ORF">SAMN05444401_2863</name>
</gene>
<dbReference type="Pfam" id="PF00005">
    <property type="entry name" value="ABC_tran"/>
    <property type="match status" value="1"/>
</dbReference>
<keyword evidence="2" id="KW-0813">Transport</keyword>
<evidence type="ECO:0000256" key="1">
    <source>
        <dbReference type="ARBA" id="ARBA00005417"/>
    </source>
</evidence>
<dbReference type="InterPro" id="IPR003439">
    <property type="entry name" value="ABC_transporter-like_ATP-bd"/>
</dbReference>
<dbReference type="InterPro" id="IPR030660">
    <property type="entry name" value="ABC_branched_ATPase_LivF/BraG"/>
</dbReference>
<evidence type="ECO:0000256" key="4">
    <source>
        <dbReference type="ARBA" id="ARBA00022840"/>
    </source>
</evidence>
<dbReference type="PANTHER" id="PTHR43820">
    <property type="entry name" value="HIGH-AFFINITY BRANCHED-CHAIN AMINO ACID TRANSPORT ATP-BINDING PROTEIN LIVF"/>
    <property type="match status" value="1"/>
</dbReference>
<dbReference type="STRING" id="1121298.SAMN05444401_2863"/>
<accession>A0A1M6IKJ7</accession>
<dbReference type="CDD" id="cd03224">
    <property type="entry name" value="ABC_TM1139_LivF_branched"/>
    <property type="match status" value="1"/>
</dbReference>
<evidence type="ECO:0000256" key="3">
    <source>
        <dbReference type="ARBA" id="ARBA00022741"/>
    </source>
</evidence>
<proteinExistence type="inferred from homology"/>
<dbReference type="Gene3D" id="3.40.50.300">
    <property type="entry name" value="P-loop containing nucleotide triphosphate hydrolases"/>
    <property type="match status" value="1"/>
</dbReference>
<feature type="domain" description="ABC transporter" evidence="6">
    <location>
        <begin position="2"/>
        <end position="234"/>
    </location>
</feature>
<dbReference type="OrthoDB" id="9776369at2"/>
<dbReference type="RefSeq" id="WP_073007970.1">
    <property type="nucleotide sequence ID" value="NZ_FQZO01000004.1"/>
</dbReference>
<dbReference type="PROSITE" id="PS50893">
    <property type="entry name" value="ABC_TRANSPORTER_2"/>
    <property type="match status" value="1"/>
</dbReference>
<protein>
    <submittedName>
        <fullName evidence="7">Amino acid/amide ABC transporter ATP-binding protein 2, HAAT family</fullName>
    </submittedName>
</protein>
<dbReference type="InterPro" id="IPR003593">
    <property type="entry name" value="AAA+_ATPase"/>
</dbReference>
<dbReference type="InterPro" id="IPR017871">
    <property type="entry name" value="ABC_transporter-like_CS"/>
</dbReference>
<dbReference type="PIRSF" id="PIRSF039137">
    <property type="entry name" value="ABC_branched_ATPase"/>
    <property type="match status" value="1"/>
</dbReference>